<dbReference type="Gene3D" id="3.20.20.70">
    <property type="entry name" value="Aldolase class I"/>
    <property type="match status" value="1"/>
</dbReference>
<dbReference type="SUPFAM" id="SSF51395">
    <property type="entry name" value="FMN-linked oxidoreductases"/>
    <property type="match status" value="1"/>
</dbReference>
<dbReference type="AlphaFoldDB" id="A0A3Q8S6P1"/>
<accession>A0A3Q8S6P1</accession>
<sequence length="217" mass="23170">MFVPEYNGNLRSHIIRVPESIQEASGIKLFGRTIKSFLFTTDVAIIRNCNADAVIAIYPFTPQPIITHAIKNVADVPVFSGIGGGTTRGLRVVGLAVDAEQQGATGVVLNAPTTNKLIRLVKQAIEIPIIITVLNENEDIQARLDAGATILNVSAAARTPEVVAAIRKNHPQVPIIATGGPTEESCRKTIQAGANAVSFTPPSTADMFKDLMATYRE</sequence>
<dbReference type="RefSeq" id="WP_003774066.1">
    <property type="nucleotide sequence ID" value="NZ_CP034234.1"/>
</dbReference>
<dbReference type="GO" id="GO:0016787">
    <property type="term" value="F:hydrolase activity"/>
    <property type="evidence" value="ECO:0007669"/>
    <property type="project" value="UniProtKB-KW"/>
</dbReference>
<keyword evidence="2" id="KW-1185">Reference proteome</keyword>
<dbReference type="EMBL" id="CP034234">
    <property type="protein sequence ID" value="AZK43612.1"/>
    <property type="molecule type" value="Genomic_DNA"/>
</dbReference>
<keyword evidence="1" id="KW-0378">Hydrolase</keyword>
<name>A0A3Q8S6P1_9FIRM</name>
<gene>
    <name evidence="1" type="ORF">EEI45_01315</name>
</gene>
<dbReference type="KEGG" id="eri:EEI45_01315"/>
<dbReference type="InterPro" id="IPR013785">
    <property type="entry name" value="Aldolase_TIM"/>
</dbReference>
<organism evidence="1 2">
    <name type="scientific">Erysipelothrix piscisicarius</name>
    <dbReference type="NCBI Taxonomy" id="2485784"/>
    <lineage>
        <taxon>Bacteria</taxon>
        <taxon>Bacillati</taxon>
        <taxon>Bacillota</taxon>
        <taxon>Erysipelotrichia</taxon>
        <taxon>Erysipelotrichales</taxon>
        <taxon>Erysipelotrichaceae</taxon>
        <taxon>Erysipelothrix</taxon>
    </lineage>
</organism>
<protein>
    <submittedName>
        <fullName evidence="1">Hydrolase</fullName>
    </submittedName>
</protein>
<proteinExistence type="predicted"/>
<dbReference type="Proteomes" id="UP000278804">
    <property type="component" value="Chromosome"/>
</dbReference>
<evidence type="ECO:0000313" key="2">
    <source>
        <dbReference type="Proteomes" id="UP000278804"/>
    </source>
</evidence>
<reference evidence="1 2" key="1">
    <citation type="journal article" date="2020" name="Int. J. Syst. Evol. Microbiol.">
        <title>Description of Erysipelothrix piscisicarius sp. nov., an emergent fish pathogen, and assessment of virulence using a tiger barb (Puntigrus tetrazona) infection model.</title>
        <authorList>
            <person name="Pomaranski E.K."/>
            <person name="Griffin M.J."/>
            <person name="Camus A.C."/>
            <person name="Armwood A.R."/>
            <person name="Shelley J."/>
            <person name="Waldbieser G.C."/>
            <person name="LaFrentz B.R."/>
            <person name="Garcia J.C."/>
            <person name="Yanong R."/>
            <person name="Soto E."/>
        </authorList>
    </citation>
    <scope>NUCLEOTIDE SEQUENCE [LARGE SCALE GENOMIC DNA]</scope>
    <source>
        <strain evidence="1 2">15TAL0474</strain>
    </source>
</reference>
<evidence type="ECO:0000313" key="1">
    <source>
        <dbReference type="EMBL" id="AZK43612.1"/>
    </source>
</evidence>